<comment type="caution">
    <text evidence="8">The sequence shown here is derived from an EMBL/GenBank/DDBJ whole genome shotgun (WGS) entry which is preliminary data.</text>
</comment>
<dbReference type="InterPro" id="IPR017583">
    <property type="entry name" value="Tagatose/fructose_Pkinase"/>
</dbReference>
<dbReference type="GO" id="GO:0009024">
    <property type="term" value="F:tagatose-6-phosphate kinase activity"/>
    <property type="evidence" value="ECO:0007669"/>
    <property type="project" value="UniProtKB-EC"/>
</dbReference>
<dbReference type="PANTHER" id="PTHR46566">
    <property type="entry name" value="1-PHOSPHOFRUCTOKINASE-RELATED"/>
    <property type="match status" value="1"/>
</dbReference>
<keyword evidence="3" id="KW-0547">Nucleotide-binding</keyword>
<dbReference type="GO" id="GO:0005975">
    <property type="term" value="P:carbohydrate metabolic process"/>
    <property type="evidence" value="ECO:0007669"/>
    <property type="project" value="InterPro"/>
</dbReference>
<feature type="domain" description="Carbohydrate kinase PfkB" evidence="7">
    <location>
        <begin position="13"/>
        <end position="288"/>
    </location>
</feature>
<name>A0A1V5T2J4_9BACT</name>
<proteinExistence type="inferred from homology"/>
<comment type="similarity">
    <text evidence="1">Belongs to the carbohydrate kinase PfkB family.</text>
</comment>
<keyword evidence="2 6" id="KW-0808">Transferase</keyword>
<dbReference type="InterPro" id="IPR002173">
    <property type="entry name" value="Carboh/pur_kinase_PfkB_CS"/>
</dbReference>
<dbReference type="PANTHER" id="PTHR46566:SF2">
    <property type="entry name" value="ATP-DEPENDENT 6-PHOSPHOFRUCTOKINASE ISOZYME 2"/>
    <property type="match status" value="1"/>
</dbReference>
<evidence type="ECO:0000256" key="4">
    <source>
        <dbReference type="ARBA" id="ARBA00022777"/>
    </source>
</evidence>
<evidence type="ECO:0000313" key="8">
    <source>
        <dbReference type="EMBL" id="OQA60980.1"/>
    </source>
</evidence>
<dbReference type="PROSITE" id="PS00583">
    <property type="entry name" value="PFKB_KINASES_1"/>
    <property type="match status" value="1"/>
</dbReference>
<evidence type="ECO:0000259" key="7">
    <source>
        <dbReference type="Pfam" id="PF00294"/>
    </source>
</evidence>
<accession>A0A1V5T2J4</accession>
<dbReference type="SUPFAM" id="SSF53613">
    <property type="entry name" value="Ribokinase-like"/>
    <property type="match status" value="1"/>
</dbReference>
<protein>
    <submittedName>
        <fullName evidence="8">Tagatose-6-phosphate kinase</fullName>
        <ecNumber evidence="8">2.7.1.144</ecNumber>
    </submittedName>
</protein>
<keyword evidence="4 8" id="KW-0418">Kinase</keyword>
<evidence type="ECO:0000256" key="2">
    <source>
        <dbReference type="ARBA" id="ARBA00022679"/>
    </source>
</evidence>
<keyword evidence="5" id="KW-0067">ATP-binding</keyword>
<dbReference type="InterPro" id="IPR029056">
    <property type="entry name" value="Ribokinase-like"/>
</dbReference>
<gene>
    <name evidence="8" type="primary">lacC_1</name>
    <name evidence="8" type="ORF">BWY41_00373</name>
</gene>
<dbReference type="GO" id="GO:0005524">
    <property type="term" value="F:ATP binding"/>
    <property type="evidence" value="ECO:0007669"/>
    <property type="project" value="UniProtKB-KW"/>
</dbReference>
<dbReference type="AlphaFoldDB" id="A0A1V5T2J4"/>
<dbReference type="Proteomes" id="UP000485569">
    <property type="component" value="Unassembled WGS sequence"/>
</dbReference>
<evidence type="ECO:0000256" key="5">
    <source>
        <dbReference type="ARBA" id="ARBA00022840"/>
    </source>
</evidence>
<dbReference type="Gene3D" id="3.40.1190.20">
    <property type="match status" value="1"/>
</dbReference>
<dbReference type="EMBL" id="MWBQ01000025">
    <property type="protein sequence ID" value="OQA60980.1"/>
    <property type="molecule type" value="Genomic_DNA"/>
</dbReference>
<dbReference type="EC" id="2.7.1.144" evidence="8"/>
<sequence>MGMILVVTPNPCIDKTLFVESIIPKPKIKVEKVKEIAGGKGSNVSRVLRQLGVEVGHFVLLGGYTGQRVKSLIELDGVSVYPAWISQLTRVVTTIVDRSWQQVAYFEPGPVISPQEMNQVLLTFEKIIPSVELIVFCGSVSDQNTQTIYYRMIQIAKKNRIKTIIDSRGVPLIEALKAQPWMVKMNREEAEETWEKKINCGDDLNKFYEFLNSKGVEYLILTLGEKGAWFRGERVSWSGYPPKVASINPVGSGDSFLAAFIFGLINGKKWNECLGLGIAAGAANAQTWDAGAITWNDIQLLLLEVRVETGNIF</sequence>
<dbReference type="CDD" id="cd01164">
    <property type="entry name" value="FruK_PfkB_like"/>
    <property type="match status" value="1"/>
</dbReference>
<dbReference type="Pfam" id="PF00294">
    <property type="entry name" value="PfkB"/>
    <property type="match status" value="1"/>
</dbReference>
<dbReference type="NCBIfam" id="TIGR03168">
    <property type="entry name" value="1-PFK"/>
    <property type="match status" value="1"/>
</dbReference>
<reference evidence="8" key="1">
    <citation type="submission" date="2017-02" db="EMBL/GenBank/DDBJ databases">
        <title>Delving into the versatile metabolic prowess of the omnipresent phylum Bacteroidetes.</title>
        <authorList>
            <person name="Nobu M.K."/>
            <person name="Mei R."/>
            <person name="Narihiro T."/>
            <person name="Kuroda K."/>
            <person name="Liu W.-T."/>
        </authorList>
    </citation>
    <scope>NUCLEOTIDE SEQUENCE</scope>
    <source>
        <strain evidence="8">ADurb.Bin276</strain>
    </source>
</reference>
<dbReference type="InterPro" id="IPR011611">
    <property type="entry name" value="PfkB_dom"/>
</dbReference>
<evidence type="ECO:0000256" key="6">
    <source>
        <dbReference type="PIRNR" id="PIRNR000535"/>
    </source>
</evidence>
<dbReference type="PROSITE" id="PS00584">
    <property type="entry name" value="PFKB_KINASES_2"/>
    <property type="match status" value="1"/>
</dbReference>
<dbReference type="PIRSF" id="PIRSF000535">
    <property type="entry name" value="1PFK/6PFK/LacC"/>
    <property type="match status" value="1"/>
</dbReference>
<evidence type="ECO:0000256" key="1">
    <source>
        <dbReference type="ARBA" id="ARBA00010688"/>
    </source>
</evidence>
<organism evidence="8">
    <name type="scientific">Candidatus Atribacter allofermentans</name>
    <dbReference type="NCBI Taxonomy" id="1852833"/>
    <lineage>
        <taxon>Bacteria</taxon>
        <taxon>Pseudomonadati</taxon>
        <taxon>Atribacterota</taxon>
        <taxon>Atribacteria</taxon>
        <taxon>Atribacterales</taxon>
        <taxon>Atribacteraceae</taxon>
        <taxon>Atribacter</taxon>
    </lineage>
</organism>
<evidence type="ECO:0000256" key="3">
    <source>
        <dbReference type="ARBA" id="ARBA00022741"/>
    </source>
</evidence>